<protein>
    <recommendedName>
        <fullName evidence="2">Terminase large subunit gp17-like C-terminal domain-containing protein</fullName>
    </recommendedName>
</protein>
<dbReference type="AlphaFoldDB" id="A0A0F9F4A4"/>
<reference evidence="1" key="1">
    <citation type="journal article" date="2015" name="Nature">
        <title>Complex archaea that bridge the gap between prokaryotes and eukaryotes.</title>
        <authorList>
            <person name="Spang A."/>
            <person name="Saw J.H."/>
            <person name="Jorgensen S.L."/>
            <person name="Zaremba-Niedzwiedzka K."/>
            <person name="Martijn J."/>
            <person name="Lind A.E."/>
            <person name="van Eijk R."/>
            <person name="Schleper C."/>
            <person name="Guy L."/>
            <person name="Ettema T.J."/>
        </authorList>
    </citation>
    <scope>NUCLEOTIDE SEQUENCE</scope>
</reference>
<comment type="caution">
    <text evidence="1">The sequence shown here is derived from an EMBL/GenBank/DDBJ whole genome shotgun (WGS) entry which is preliminary data.</text>
</comment>
<dbReference type="Gene3D" id="3.40.50.300">
    <property type="entry name" value="P-loop containing nucleotide triphosphate hydrolases"/>
    <property type="match status" value="1"/>
</dbReference>
<name>A0A0F9F4A4_9ZZZZ</name>
<dbReference type="EMBL" id="LAZR01032017">
    <property type="protein sequence ID" value="KKL52080.1"/>
    <property type="molecule type" value="Genomic_DNA"/>
</dbReference>
<dbReference type="InterPro" id="IPR027417">
    <property type="entry name" value="P-loop_NTPase"/>
</dbReference>
<proteinExistence type="predicted"/>
<accession>A0A0F9F4A4</accession>
<organism evidence="1">
    <name type="scientific">marine sediment metagenome</name>
    <dbReference type="NCBI Taxonomy" id="412755"/>
    <lineage>
        <taxon>unclassified sequences</taxon>
        <taxon>metagenomes</taxon>
        <taxon>ecological metagenomes</taxon>
    </lineage>
</organism>
<evidence type="ECO:0000313" key="1">
    <source>
        <dbReference type="EMBL" id="KKL52080.1"/>
    </source>
</evidence>
<gene>
    <name evidence="1" type="ORF">LCGC14_2289060</name>
</gene>
<evidence type="ECO:0008006" key="2">
    <source>
        <dbReference type="Google" id="ProtNLM"/>
    </source>
</evidence>
<sequence>MPDNTALVDLITDRRKYIETLMQVSNKRREKVQFILNRSQILAWPHILPGSRLLVLKARQMGSTTLYIAKFLADCLTVPGTVSVIASENEFATQRALTKAHALYKSIPDNLKPAMHHKSSYEITWPSVDSTMFITTARSNMLIRGDTVHNFLATEIAKWPDPDTAMAAAEEAVPLDSGFIAIESTPWGEADYFYEKIKESRGGRSSYNFLFLPWPLDPEYRIEEGSELALPGDMGELEYTPEERKIVERFDLDMAQVRWRRRKRARSMLRSAGSSSVPLSFCKCAG</sequence>